<keyword evidence="2" id="KW-1185">Reference proteome</keyword>
<dbReference type="Proteomes" id="UP001638806">
    <property type="component" value="Unassembled WGS sequence"/>
</dbReference>
<organism evidence="1 2">
    <name type="scientific">Purpureocillium lilacinum</name>
    <name type="common">Paecilomyces lilacinus</name>
    <dbReference type="NCBI Taxonomy" id="33203"/>
    <lineage>
        <taxon>Eukaryota</taxon>
        <taxon>Fungi</taxon>
        <taxon>Dikarya</taxon>
        <taxon>Ascomycota</taxon>
        <taxon>Pezizomycotina</taxon>
        <taxon>Sordariomycetes</taxon>
        <taxon>Hypocreomycetidae</taxon>
        <taxon>Hypocreales</taxon>
        <taxon>Ophiocordycipitaceae</taxon>
        <taxon>Purpureocillium</taxon>
    </lineage>
</organism>
<protein>
    <submittedName>
        <fullName evidence="1">Uncharacterized protein</fullName>
    </submittedName>
</protein>
<proteinExistence type="predicted"/>
<dbReference type="EMBL" id="JBGNUJ010000002">
    <property type="protein sequence ID" value="KAL3964243.1"/>
    <property type="molecule type" value="Genomic_DNA"/>
</dbReference>
<gene>
    <name evidence="1" type="ORF">ACCO45_001247</name>
</gene>
<evidence type="ECO:0000313" key="1">
    <source>
        <dbReference type="EMBL" id="KAL3964243.1"/>
    </source>
</evidence>
<comment type="caution">
    <text evidence="1">The sequence shown here is derived from an EMBL/GenBank/DDBJ whole genome shotgun (WGS) entry which is preliminary data.</text>
</comment>
<accession>A0ACC4E7D2</accession>
<sequence length="143" mass="15390">MHADKHGRRRRKRKEIKEDWGGAPAPTMKVCMFPPANQGLPSRSGVRLRVVPTSVSECPRPTLFGGRQADRSRQGAELRADWMLWLDASDGGLPSFDDDAGVIRGDALPGDDNNLRTLAAALEPPAPSAQLADDAPSPLSEAP</sequence>
<name>A0ACC4E7D2_PURLI</name>
<reference evidence="1" key="1">
    <citation type="submission" date="2024-12" db="EMBL/GenBank/DDBJ databases">
        <title>Comparative genomics and development of molecular markers within Purpureocillium lilacinum and among Purpureocillium species.</title>
        <authorList>
            <person name="Yeh Z.-Y."/>
            <person name="Ni N.-T."/>
            <person name="Lo P.-H."/>
            <person name="Mushyakhwo K."/>
            <person name="Lin C.-F."/>
            <person name="Nai Y.-S."/>
        </authorList>
    </citation>
    <scope>NUCLEOTIDE SEQUENCE</scope>
    <source>
        <strain evidence="1">NCHU-NPUST-175</strain>
    </source>
</reference>
<evidence type="ECO:0000313" key="2">
    <source>
        <dbReference type="Proteomes" id="UP001638806"/>
    </source>
</evidence>